<dbReference type="GO" id="GO:0003697">
    <property type="term" value="F:single-stranded DNA binding"/>
    <property type="evidence" value="ECO:0007669"/>
    <property type="project" value="InterPro"/>
</dbReference>
<dbReference type="SUPFAM" id="SSF143081">
    <property type="entry name" value="BB1717-like"/>
    <property type="match status" value="1"/>
</dbReference>
<dbReference type="GO" id="GO:0016829">
    <property type="term" value="F:lyase activity"/>
    <property type="evidence" value="ECO:0007669"/>
    <property type="project" value="UniProtKB-KW"/>
</dbReference>
<protein>
    <recommendedName>
        <fullName evidence="8">Abasic site processing protein</fullName>
        <ecNumber evidence="8">3.4.-.-</ecNumber>
    </recommendedName>
</protein>
<keyword evidence="6" id="KW-0238">DNA-binding</keyword>
<dbReference type="eggNOG" id="COG2135">
    <property type="taxonomic scope" value="Bacteria"/>
</dbReference>
<evidence type="ECO:0000256" key="6">
    <source>
        <dbReference type="ARBA" id="ARBA00023125"/>
    </source>
</evidence>
<evidence type="ECO:0000256" key="3">
    <source>
        <dbReference type="ARBA" id="ARBA00022763"/>
    </source>
</evidence>
<dbReference type="OrthoDB" id="6192129at2"/>
<gene>
    <name evidence="9" type="ORF">GLIP_1046</name>
</gene>
<organism evidence="9 10">
    <name type="scientific">Aliiglaciecola lipolytica E3</name>
    <dbReference type="NCBI Taxonomy" id="1127673"/>
    <lineage>
        <taxon>Bacteria</taxon>
        <taxon>Pseudomonadati</taxon>
        <taxon>Pseudomonadota</taxon>
        <taxon>Gammaproteobacteria</taxon>
        <taxon>Alteromonadales</taxon>
        <taxon>Alteromonadaceae</taxon>
        <taxon>Aliiglaciecola</taxon>
    </lineage>
</organism>
<evidence type="ECO:0000256" key="2">
    <source>
        <dbReference type="ARBA" id="ARBA00022670"/>
    </source>
</evidence>
<dbReference type="Gene3D" id="3.90.1680.10">
    <property type="entry name" value="SOS response associated peptidase-like"/>
    <property type="match status" value="1"/>
</dbReference>
<evidence type="ECO:0000256" key="7">
    <source>
        <dbReference type="ARBA" id="ARBA00023239"/>
    </source>
</evidence>
<evidence type="ECO:0000256" key="4">
    <source>
        <dbReference type="ARBA" id="ARBA00022801"/>
    </source>
</evidence>
<dbReference type="Proteomes" id="UP000006334">
    <property type="component" value="Unassembled WGS sequence"/>
</dbReference>
<accession>K6YAJ6</accession>
<dbReference type="GO" id="GO:0106300">
    <property type="term" value="P:protein-DNA covalent cross-linking repair"/>
    <property type="evidence" value="ECO:0007669"/>
    <property type="project" value="InterPro"/>
</dbReference>
<keyword evidence="2 8" id="KW-0645">Protease</keyword>
<evidence type="ECO:0000256" key="8">
    <source>
        <dbReference type="RuleBase" id="RU364100"/>
    </source>
</evidence>
<dbReference type="InterPro" id="IPR036590">
    <property type="entry name" value="SRAP-like"/>
</dbReference>
<dbReference type="Pfam" id="PF02586">
    <property type="entry name" value="SRAP"/>
    <property type="match status" value="1"/>
</dbReference>
<dbReference type="GO" id="GO:0008233">
    <property type="term" value="F:peptidase activity"/>
    <property type="evidence" value="ECO:0007669"/>
    <property type="project" value="UniProtKB-KW"/>
</dbReference>
<sequence>MCGRYANHVGAMHGWADILADWPAQAELGFNVAPTQMAPIVTPDGCEVFRWGLLPSWVKTANTEFSTFNARLKTLAEKPSFRQAWKSGQRCIVPALGYYEWRQENGHKQAYFVCRKDGNPILFGGLYESPRQDAPGSFTIITRPSEGELQPLHHAMPLMFDRQLAKQWFDADVSQSEDIAWLPYADDYKYYPVSSKVNKVTNQGPELIQETEPESQIQQGFGF</sequence>
<keyword evidence="3" id="KW-0227">DNA damage</keyword>
<proteinExistence type="inferred from homology"/>
<keyword evidence="4 8" id="KW-0378">Hydrolase</keyword>
<dbReference type="PANTHER" id="PTHR13604:SF0">
    <property type="entry name" value="ABASIC SITE PROCESSING PROTEIN HMCES"/>
    <property type="match status" value="1"/>
</dbReference>
<dbReference type="InterPro" id="IPR003738">
    <property type="entry name" value="SRAP"/>
</dbReference>
<dbReference type="EC" id="3.4.-.-" evidence="8"/>
<evidence type="ECO:0000313" key="10">
    <source>
        <dbReference type="Proteomes" id="UP000006334"/>
    </source>
</evidence>
<dbReference type="GO" id="GO:0006508">
    <property type="term" value="P:proteolysis"/>
    <property type="evidence" value="ECO:0007669"/>
    <property type="project" value="UniProtKB-KW"/>
</dbReference>
<evidence type="ECO:0000256" key="1">
    <source>
        <dbReference type="ARBA" id="ARBA00008136"/>
    </source>
</evidence>
<dbReference type="PANTHER" id="PTHR13604">
    <property type="entry name" value="DC12-RELATED"/>
    <property type="match status" value="1"/>
</dbReference>
<dbReference type="RefSeq" id="WP_008843505.1">
    <property type="nucleotide sequence ID" value="NZ_BAEN01000022.1"/>
</dbReference>
<keyword evidence="7" id="KW-0456">Lyase</keyword>
<comment type="similarity">
    <text evidence="1 8">Belongs to the SOS response-associated peptidase family.</text>
</comment>
<keyword evidence="10" id="KW-1185">Reference proteome</keyword>
<keyword evidence="5" id="KW-0190">Covalent protein-DNA linkage</keyword>
<comment type="caution">
    <text evidence="9">The sequence shown here is derived from an EMBL/GenBank/DDBJ whole genome shotgun (WGS) entry which is preliminary data.</text>
</comment>
<name>K6YAJ6_9ALTE</name>
<reference evidence="9 10" key="1">
    <citation type="journal article" date="2017" name="Antonie Van Leeuwenhoek">
        <title>Rhizobium rhizosphaerae sp. nov., a novel species isolated from rice rhizosphere.</title>
        <authorList>
            <person name="Zhao J.J."/>
            <person name="Zhang J."/>
            <person name="Zhang R.J."/>
            <person name="Zhang C.W."/>
            <person name="Yin H.Q."/>
            <person name="Zhang X.X."/>
        </authorList>
    </citation>
    <scope>NUCLEOTIDE SEQUENCE [LARGE SCALE GENOMIC DNA]</scope>
    <source>
        <strain evidence="9 10">E3</strain>
    </source>
</reference>
<dbReference type="STRING" id="1127673.GLIP_1046"/>
<dbReference type="AlphaFoldDB" id="K6YAJ6"/>
<evidence type="ECO:0000313" key="9">
    <source>
        <dbReference type="EMBL" id="GAC13688.1"/>
    </source>
</evidence>
<dbReference type="EMBL" id="BAEN01000022">
    <property type="protein sequence ID" value="GAC13688.1"/>
    <property type="molecule type" value="Genomic_DNA"/>
</dbReference>
<evidence type="ECO:0000256" key="5">
    <source>
        <dbReference type="ARBA" id="ARBA00023124"/>
    </source>
</evidence>